<reference evidence="3 4" key="1">
    <citation type="submission" date="2017-01" db="EMBL/GenBank/DDBJ databases">
        <title>Complete Genome Sequence of Dolosigranulum pigrum isolated from a Patient with interstitial lung disease.</title>
        <authorList>
            <person name="Mukhopadhyay R."/>
            <person name="Joaquin J."/>
            <person name="Hogue R."/>
            <person name="Fitzgerald S."/>
            <person name="Jospin G."/>
            <person name="Eisen J.A."/>
            <person name="Chaturvedi V."/>
        </authorList>
    </citation>
    <scope>NUCLEOTIDE SEQUENCE [LARGE SCALE GENOMIC DNA]</scope>
    <source>
        <strain evidence="3 4">15S00348</strain>
    </source>
</reference>
<name>A0A1S8KKX6_9LACT</name>
<evidence type="ECO:0000313" key="4">
    <source>
        <dbReference type="Proteomes" id="UP000190409"/>
    </source>
</evidence>
<keyword evidence="1" id="KW-0175">Coiled coil</keyword>
<dbReference type="Gene3D" id="1.20.5.340">
    <property type="match status" value="2"/>
</dbReference>
<dbReference type="Pfam" id="PF07902">
    <property type="entry name" value="Gp58"/>
    <property type="match status" value="2"/>
</dbReference>
<evidence type="ECO:0000313" key="3">
    <source>
        <dbReference type="EMBL" id="OOL80419.1"/>
    </source>
</evidence>
<feature type="coiled-coil region" evidence="1">
    <location>
        <begin position="267"/>
        <end position="315"/>
    </location>
</feature>
<proteinExistence type="predicted"/>
<gene>
    <name evidence="3" type="ORF">BWX42_00215</name>
</gene>
<evidence type="ECO:0000256" key="1">
    <source>
        <dbReference type="SAM" id="Coils"/>
    </source>
</evidence>
<evidence type="ECO:0000259" key="2">
    <source>
        <dbReference type="PROSITE" id="PS51688"/>
    </source>
</evidence>
<feature type="domain" description="Peptidase S74" evidence="2">
    <location>
        <begin position="736"/>
        <end position="829"/>
    </location>
</feature>
<organism evidence="3 4">
    <name type="scientific">Dolosigranulum pigrum</name>
    <dbReference type="NCBI Taxonomy" id="29394"/>
    <lineage>
        <taxon>Bacteria</taxon>
        <taxon>Bacillati</taxon>
        <taxon>Bacillota</taxon>
        <taxon>Bacilli</taxon>
        <taxon>Lactobacillales</taxon>
        <taxon>Carnobacteriaceae</taxon>
        <taxon>Dolosigranulum</taxon>
    </lineage>
</organism>
<protein>
    <recommendedName>
        <fullName evidence="2">Peptidase S74 domain-containing protein</fullName>
    </recommendedName>
</protein>
<dbReference type="EMBL" id="MUYF01000003">
    <property type="protein sequence ID" value="OOL80419.1"/>
    <property type="molecule type" value="Genomic_DNA"/>
</dbReference>
<dbReference type="InterPro" id="IPR030392">
    <property type="entry name" value="S74_ICA"/>
</dbReference>
<accession>A0A1S8KKX6</accession>
<dbReference type="AlphaFoldDB" id="A0A1S8KKX6"/>
<dbReference type="InterPro" id="IPR012892">
    <property type="entry name" value="Gp58"/>
</dbReference>
<dbReference type="SUPFAM" id="SSF57997">
    <property type="entry name" value="Tropomyosin"/>
    <property type="match status" value="1"/>
</dbReference>
<sequence length="840" mass="92876">MAEIRGLVGAGRRESFTFRPSTADELIRVYKIDGCIGDTKLKQIQIEEGRRATDFVAPSFVESQVSGLFKDLRDIRVKMDDPNSELWGKIHANNEALLVEYHNGRLSSRLGISPEQHIQAFRDELSGDYATFEARLTGMQTNIRNGAEQYTDTALANLKRTKIQSLDGRISTATQTLDAHATRLQGVEGSVSSHTQTLQVFQNKLEDAEGNISSNTQLIKGFNRRVEDVDGRLTQVSETIDGVRTTVKNQAEQYTDTALANLKRTEIKNIQGSVSEMEQSIENFRQTLRTASGDVSQVEQTIRGIREDFEAADREVQASFERTIGGMETRIKKDNESYTDTAIAGLKKTEIKDLDGRVTTATQTVDGFSRRIRDAEGAINTVQENVQGYDRRVQGVEESYSQLSQTVGGLTTTVHGHNGLQSRVTQLADQLSSKVSSDDFSTHLSQYSDTIWAAVRSRVPSSSGKMTGKEIISAIRLDTSGVKISGSKVQITGETSIDDAVIKSGHIHSLNADKITAGTLNAARVRVINLDANNITGNKTHFVQSNWNNINDRVQITSAGIEMVNSGAWRKTIYTATGLEMFRGRGAGDNAGVIGYFKGSDYHANDEEYFMDGFGDHHTIGIGAYGQIALGTGNDTSIRKFEPKMVINQKYDGIQTNKIAALKTEAGFTISAGTARGEWASIIGGSLNGRNRLTFAQSIATLEANDKLDFYASAGARVMRLTYKSVDINGSIKYSSDERLKTNIQKSKQNSLSQILNIEYTTFDWKDGSTNQFGFIAQQVQQSASELITTDSEDYLRYDETRYVHTIGHALQQSHEQLLERIENLEEENELLKERLDEAV</sequence>
<dbReference type="Gene3D" id="1.20.1480.30">
    <property type="entry name" value="Designed four-helix bundle protein"/>
    <property type="match status" value="1"/>
</dbReference>
<dbReference type="Pfam" id="PF13884">
    <property type="entry name" value="Peptidase_S74"/>
    <property type="match status" value="1"/>
</dbReference>
<dbReference type="Proteomes" id="UP000190409">
    <property type="component" value="Unassembled WGS sequence"/>
</dbReference>
<dbReference type="PROSITE" id="PS51688">
    <property type="entry name" value="ICA"/>
    <property type="match status" value="1"/>
</dbReference>
<feature type="coiled-coil region" evidence="1">
    <location>
        <begin position="808"/>
        <end position="839"/>
    </location>
</feature>
<comment type="caution">
    <text evidence="3">The sequence shown here is derived from an EMBL/GenBank/DDBJ whole genome shotgun (WGS) entry which is preliminary data.</text>
</comment>